<feature type="transmembrane region" description="Helical" evidence="1">
    <location>
        <begin position="169"/>
        <end position="186"/>
    </location>
</feature>
<protein>
    <submittedName>
        <fullName evidence="2">Uncharacterized protein</fullName>
    </submittedName>
</protein>
<dbReference type="AlphaFoldDB" id="A0A494T976"/>
<feature type="transmembrane region" description="Helical" evidence="1">
    <location>
        <begin position="59"/>
        <end position="77"/>
    </location>
</feature>
<dbReference type="KEGG" id="spha:D3Y57_07895"/>
<reference evidence="2 3" key="1">
    <citation type="submission" date="2018-09" db="EMBL/GenBank/DDBJ databases">
        <title>Sphingomonas peninsula sp. nov., isolated from fildes peninsula, Antarctic soil.</title>
        <authorList>
            <person name="Yingchao G."/>
        </authorList>
    </citation>
    <scope>NUCLEOTIDE SEQUENCE [LARGE SCALE GENOMIC DNA]</scope>
    <source>
        <strain evidence="2 3">YZ-8</strain>
    </source>
</reference>
<sequence>MAIFSSNRADHVFADQFEALDDGYFIYRYNRSGAPIKVSSSERTAFVDGFIKARRRASWGLVVGTIATVALVTAVFGRMDDAGMSRGTYIGAGISVLGFFLFWRWAWKAPVRALADRQCEGPALGKSEAKLAALKRMTWGQLVWSGLVTVIGGAWVSSKFDILSGWNRLWLIGIILFVGLLCWRIWQKWQAERAAQ</sequence>
<evidence type="ECO:0000313" key="3">
    <source>
        <dbReference type="Proteomes" id="UP000276254"/>
    </source>
</evidence>
<dbReference type="Proteomes" id="UP000276254">
    <property type="component" value="Chromosome"/>
</dbReference>
<organism evidence="2 3">
    <name type="scientific">Sphingomonas paeninsulae</name>
    <dbReference type="NCBI Taxonomy" id="2319844"/>
    <lineage>
        <taxon>Bacteria</taxon>
        <taxon>Pseudomonadati</taxon>
        <taxon>Pseudomonadota</taxon>
        <taxon>Alphaproteobacteria</taxon>
        <taxon>Sphingomonadales</taxon>
        <taxon>Sphingomonadaceae</taxon>
        <taxon>Sphingomonas</taxon>
    </lineage>
</organism>
<keyword evidence="1" id="KW-0812">Transmembrane</keyword>
<dbReference type="OrthoDB" id="7575429at2"/>
<keyword evidence="3" id="KW-1185">Reference proteome</keyword>
<feature type="transmembrane region" description="Helical" evidence="1">
    <location>
        <begin position="89"/>
        <end position="107"/>
    </location>
</feature>
<keyword evidence="1" id="KW-1133">Transmembrane helix</keyword>
<proteinExistence type="predicted"/>
<name>A0A494T976_SPHPE</name>
<dbReference type="EMBL" id="CP032829">
    <property type="protein sequence ID" value="AYJ85909.1"/>
    <property type="molecule type" value="Genomic_DNA"/>
</dbReference>
<dbReference type="RefSeq" id="WP_121152534.1">
    <property type="nucleotide sequence ID" value="NZ_CP032829.1"/>
</dbReference>
<gene>
    <name evidence="2" type="ORF">D3Y57_07895</name>
</gene>
<evidence type="ECO:0000313" key="2">
    <source>
        <dbReference type="EMBL" id="AYJ85909.1"/>
    </source>
</evidence>
<keyword evidence="1" id="KW-0472">Membrane</keyword>
<feature type="transmembrane region" description="Helical" evidence="1">
    <location>
        <begin position="139"/>
        <end position="157"/>
    </location>
</feature>
<accession>A0A494T976</accession>
<evidence type="ECO:0000256" key="1">
    <source>
        <dbReference type="SAM" id="Phobius"/>
    </source>
</evidence>